<dbReference type="InterPro" id="IPR045031">
    <property type="entry name" value="DHP_synth-like"/>
</dbReference>
<evidence type="ECO:0000256" key="7">
    <source>
        <dbReference type="ARBA" id="ARBA00022842"/>
    </source>
</evidence>
<dbReference type="InterPro" id="IPR006390">
    <property type="entry name" value="DHP_synth_dom"/>
</dbReference>
<keyword evidence="8" id="KW-0289">Folate biosynthesis</keyword>
<gene>
    <name evidence="10" type="ORF">HNQ92_001647</name>
</gene>
<dbReference type="CDD" id="cd00739">
    <property type="entry name" value="DHPS"/>
    <property type="match status" value="1"/>
</dbReference>
<feature type="domain" description="Pterin-binding" evidence="9">
    <location>
        <begin position="25"/>
        <end position="278"/>
    </location>
</feature>
<dbReference type="PROSITE" id="PS00793">
    <property type="entry name" value="DHPS_2"/>
    <property type="match status" value="1"/>
</dbReference>
<protein>
    <recommendedName>
        <fullName evidence="4">dihydropteroate synthase</fullName>
        <ecNumber evidence="4">2.5.1.15</ecNumber>
    </recommendedName>
</protein>
<dbReference type="EMBL" id="JACHGF010000002">
    <property type="protein sequence ID" value="MBB5283521.1"/>
    <property type="molecule type" value="Genomic_DNA"/>
</dbReference>
<dbReference type="InterPro" id="IPR011005">
    <property type="entry name" value="Dihydropteroate_synth-like_sf"/>
</dbReference>
<dbReference type="Proteomes" id="UP000557307">
    <property type="component" value="Unassembled WGS sequence"/>
</dbReference>
<reference evidence="10 11" key="1">
    <citation type="submission" date="2020-08" db="EMBL/GenBank/DDBJ databases">
        <title>Genomic Encyclopedia of Type Strains, Phase IV (KMG-IV): sequencing the most valuable type-strain genomes for metagenomic binning, comparative biology and taxonomic classification.</title>
        <authorList>
            <person name="Goeker M."/>
        </authorList>
    </citation>
    <scope>NUCLEOTIDE SEQUENCE [LARGE SCALE GENOMIC DNA]</scope>
    <source>
        <strain evidence="10 11">DSM 105074</strain>
    </source>
</reference>
<dbReference type="Gene3D" id="3.20.20.20">
    <property type="entry name" value="Dihydropteroate synthase-like"/>
    <property type="match status" value="1"/>
</dbReference>
<dbReference type="InterPro" id="IPR000489">
    <property type="entry name" value="Pterin-binding_dom"/>
</dbReference>
<dbReference type="AlphaFoldDB" id="A0A840TJD9"/>
<comment type="catalytic activity">
    <reaction evidence="1">
        <text>(7,8-dihydropterin-6-yl)methyl diphosphate + 4-aminobenzoate = 7,8-dihydropteroate + diphosphate</text>
        <dbReference type="Rhea" id="RHEA:19949"/>
        <dbReference type="ChEBI" id="CHEBI:17836"/>
        <dbReference type="ChEBI" id="CHEBI:17839"/>
        <dbReference type="ChEBI" id="CHEBI:33019"/>
        <dbReference type="ChEBI" id="CHEBI:72950"/>
        <dbReference type="EC" id="2.5.1.15"/>
    </reaction>
</comment>
<evidence type="ECO:0000256" key="2">
    <source>
        <dbReference type="ARBA" id="ARBA00001946"/>
    </source>
</evidence>
<keyword evidence="11" id="KW-1185">Reference proteome</keyword>
<evidence type="ECO:0000313" key="11">
    <source>
        <dbReference type="Proteomes" id="UP000557307"/>
    </source>
</evidence>
<dbReference type="GO" id="GO:0004156">
    <property type="term" value="F:dihydropteroate synthase activity"/>
    <property type="evidence" value="ECO:0007669"/>
    <property type="project" value="UniProtKB-EC"/>
</dbReference>
<dbReference type="PANTHER" id="PTHR20941">
    <property type="entry name" value="FOLATE SYNTHESIS PROTEINS"/>
    <property type="match status" value="1"/>
</dbReference>
<dbReference type="SUPFAM" id="SSF51717">
    <property type="entry name" value="Dihydropteroate synthetase-like"/>
    <property type="match status" value="1"/>
</dbReference>
<dbReference type="PANTHER" id="PTHR20941:SF1">
    <property type="entry name" value="FOLIC ACID SYNTHESIS PROTEIN FOL1"/>
    <property type="match status" value="1"/>
</dbReference>
<evidence type="ECO:0000313" key="10">
    <source>
        <dbReference type="EMBL" id="MBB5283521.1"/>
    </source>
</evidence>
<comment type="caution">
    <text evidence="10">The sequence shown here is derived from an EMBL/GenBank/DDBJ whole genome shotgun (WGS) entry which is preliminary data.</text>
</comment>
<dbReference type="GO" id="GO:0005829">
    <property type="term" value="C:cytosol"/>
    <property type="evidence" value="ECO:0007669"/>
    <property type="project" value="TreeGrafter"/>
</dbReference>
<name>A0A840TJD9_9BACT</name>
<dbReference type="NCBIfam" id="TIGR01496">
    <property type="entry name" value="DHPS"/>
    <property type="match status" value="1"/>
</dbReference>
<proteinExistence type="predicted"/>
<keyword evidence="7" id="KW-0460">Magnesium</keyword>
<accession>A0A840TJD9</accession>
<evidence type="ECO:0000259" key="9">
    <source>
        <dbReference type="PROSITE" id="PS50972"/>
    </source>
</evidence>
<dbReference type="Pfam" id="PF00809">
    <property type="entry name" value="Pterin_bind"/>
    <property type="match status" value="1"/>
</dbReference>
<evidence type="ECO:0000256" key="4">
    <source>
        <dbReference type="ARBA" id="ARBA00012458"/>
    </source>
</evidence>
<sequence length="287" mass="31573">MQLKVPQDSKKTLNLGGQLLDLSIPRVMGIVNVTPDSFYAGSRVAARTDEVIQKVGQMLAEGATMLDVGGYSTRPGAVPVGLEEEWERVEPVVEAIRRYFPEALISVDTFRAEVARWAVERGAHLINDVSGGTLDEAMLDTVARLKVPYVLMHMRGTPQTMAQLTHYDHLVPDVMRELRQKLIQLRQRGVADVLIDPGFGFAKTIPQNFELVRNLAAFQSLGCPLLVGISRKTTIWRTLGITPDEALNGTTVLNTLALQAGASILRVHDVRPAVEAIKLWRATMGVD</sequence>
<dbReference type="GO" id="GO:0046872">
    <property type="term" value="F:metal ion binding"/>
    <property type="evidence" value="ECO:0007669"/>
    <property type="project" value="UniProtKB-KW"/>
</dbReference>
<evidence type="ECO:0000256" key="5">
    <source>
        <dbReference type="ARBA" id="ARBA00022679"/>
    </source>
</evidence>
<evidence type="ECO:0000256" key="3">
    <source>
        <dbReference type="ARBA" id="ARBA00004763"/>
    </source>
</evidence>
<evidence type="ECO:0000256" key="8">
    <source>
        <dbReference type="ARBA" id="ARBA00022909"/>
    </source>
</evidence>
<organism evidence="10 11">
    <name type="scientific">Rhabdobacter roseus</name>
    <dbReference type="NCBI Taxonomy" id="1655419"/>
    <lineage>
        <taxon>Bacteria</taxon>
        <taxon>Pseudomonadati</taxon>
        <taxon>Bacteroidota</taxon>
        <taxon>Cytophagia</taxon>
        <taxon>Cytophagales</taxon>
        <taxon>Cytophagaceae</taxon>
        <taxon>Rhabdobacter</taxon>
    </lineage>
</organism>
<dbReference type="EC" id="2.5.1.15" evidence="4"/>
<evidence type="ECO:0000256" key="1">
    <source>
        <dbReference type="ARBA" id="ARBA00000012"/>
    </source>
</evidence>
<dbReference type="GO" id="GO:0046656">
    <property type="term" value="P:folic acid biosynthetic process"/>
    <property type="evidence" value="ECO:0007669"/>
    <property type="project" value="UniProtKB-KW"/>
</dbReference>
<keyword evidence="6" id="KW-0479">Metal-binding</keyword>
<comment type="pathway">
    <text evidence="3">Cofactor biosynthesis; tetrahydrofolate biosynthesis; 7,8-dihydrofolate from 2-amino-4-hydroxy-6-hydroxymethyl-7,8-dihydropteridine diphosphate and 4-aminobenzoate: step 1/2.</text>
</comment>
<dbReference type="PROSITE" id="PS50972">
    <property type="entry name" value="PTERIN_BINDING"/>
    <property type="match status" value="1"/>
</dbReference>
<dbReference type="GO" id="GO:0046654">
    <property type="term" value="P:tetrahydrofolate biosynthetic process"/>
    <property type="evidence" value="ECO:0007669"/>
    <property type="project" value="TreeGrafter"/>
</dbReference>
<comment type="cofactor">
    <cofactor evidence="2">
        <name>Mg(2+)</name>
        <dbReference type="ChEBI" id="CHEBI:18420"/>
    </cofactor>
</comment>
<keyword evidence="5 10" id="KW-0808">Transferase</keyword>
<evidence type="ECO:0000256" key="6">
    <source>
        <dbReference type="ARBA" id="ARBA00022723"/>
    </source>
</evidence>